<protein>
    <submittedName>
        <fullName evidence="2">DUF2079 domain-containing protein</fullName>
    </submittedName>
</protein>
<name>A0ABP8Q6V8_9ACTN</name>
<feature type="transmembrane region" description="Helical" evidence="1">
    <location>
        <begin position="106"/>
        <end position="125"/>
    </location>
</feature>
<sequence length="511" mass="56334">MLAEATEPRTGVPRRQAVAVGALTVIVAAVYSVYSLLRFWAFRTTTYDLVIFDQAVRSYSRLHLPVAIVKGVHNGFGAHFTVLGDHFSPILALLAPLYWIHDGPQTLLVAQSVLLALAIVPLWAFTRRRLGSGPAYCVSAVYALAWPVAETLAFDFHEMAFAPVLSMLMLERHEAGRRWQSAAAAGALLLVKEDMGLLVAGFGFYLLTRRGERRRAVLLVVAGVFWTWLASRVLIPAFGGSADYYWAYDALGRDLPHAAAGALTHPWTVGKLLVTPHVKVTTMLWLVAPLLLLPLLSPITLSVLPLLAERMLSSRFGHWWEPRFHYNVALTALLVAAGVDGAARLARLLPRLRRRPGLRERPGLGQRLRLGRPLPRAEHVWPVAALAATLVVVPHFSFGRFAEPGFYRRDARARAAAAILPAVPDGALIEAPNGIGPQLSGRTRVLLWDDRPRWAPWVLADVAAQDFPFPSLQAQRDRVSLLRREGYSVVRQQDGYVLLNRPGSVPDLNPG</sequence>
<feature type="transmembrane region" description="Helical" evidence="1">
    <location>
        <begin position="328"/>
        <end position="346"/>
    </location>
</feature>
<dbReference type="Pfam" id="PF09852">
    <property type="entry name" value="DUF2079"/>
    <property type="match status" value="1"/>
</dbReference>
<comment type="caution">
    <text evidence="2">The sequence shown here is derived from an EMBL/GenBank/DDBJ whole genome shotgun (WGS) entry which is preliminary data.</text>
</comment>
<evidence type="ECO:0000256" key="1">
    <source>
        <dbReference type="SAM" id="Phobius"/>
    </source>
</evidence>
<feature type="transmembrane region" description="Helical" evidence="1">
    <location>
        <begin position="17"/>
        <end position="37"/>
    </location>
</feature>
<evidence type="ECO:0000313" key="2">
    <source>
        <dbReference type="EMBL" id="GAA4498411.1"/>
    </source>
</evidence>
<feature type="transmembrane region" description="Helical" evidence="1">
    <location>
        <begin position="137"/>
        <end position="162"/>
    </location>
</feature>
<dbReference type="InterPro" id="IPR018650">
    <property type="entry name" value="STSV1_Orf64"/>
</dbReference>
<keyword evidence="3" id="KW-1185">Reference proteome</keyword>
<organism evidence="2 3">
    <name type="scientific">Actinoallomurus oryzae</name>
    <dbReference type="NCBI Taxonomy" id="502180"/>
    <lineage>
        <taxon>Bacteria</taxon>
        <taxon>Bacillati</taxon>
        <taxon>Actinomycetota</taxon>
        <taxon>Actinomycetes</taxon>
        <taxon>Streptosporangiales</taxon>
        <taxon>Thermomonosporaceae</taxon>
        <taxon>Actinoallomurus</taxon>
    </lineage>
</organism>
<evidence type="ECO:0000313" key="3">
    <source>
        <dbReference type="Proteomes" id="UP001500503"/>
    </source>
</evidence>
<feature type="transmembrane region" description="Helical" evidence="1">
    <location>
        <begin position="283"/>
        <end position="307"/>
    </location>
</feature>
<dbReference type="RefSeq" id="WP_345466532.1">
    <property type="nucleotide sequence ID" value="NZ_BAABHF010000024.1"/>
</dbReference>
<feature type="transmembrane region" description="Helical" evidence="1">
    <location>
        <begin position="182"/>
        <end position="207"/>
    </location>
</feature>
<dbReference type="Proteomes" id="UP001500503">
    <property type="component" value="Unassembled WGS sequence"/>
</dbReference>
<feature type="transmembrane region" description="Helical" evidence="1">
    <location>
        <begin position="216"/>
        <end position="235"/>
    </location>
</feature>
<keyword evidence="1" id="KW-0472">Membrane</keyword>
<gene>
    <name evidence="2" type="ORF">GCM10023191_043600</name>
</gene>
<proteinExistence type="predicted"/>
<reference evidence="3" key="1">
    <citation type="journal article" date="2019" name="Int. J. Syst. Evol. Microbiol.">
        <title>The Global Catalogue of Microorganisms (GCM) 10K type strain sequencing project: providing services to taxonomists for standard genome sequencing and annotation.</title>
        <authorList>
            <consortium name="The Broad Institute Genomics Platform"/>
            <consortium name="The Broad Institute Genome Sequencing Center for Infectious Disease"/>
            <person name="Wu L."/>
            <person name="Ma J."/>
        </authorList>
    </citation>
    <scope>NUCLEOTIDE SEQUENCE [LARGE SCALE GENOMIC DNA]</scope>
    <source>
        <strain evidence="3">JCM 17933</strain>
    </source>
</reference>
<accession>A0ABP8Q6V8</accession>
<dbReference type="EMBL" id="BAABHF010000024">
    <property type="protein sequence ID" value="GAA4498411.1"/>
    <property type="molecule type" value="Genomic_DNA"/>
</dbReference>
<keyword evidence="1" id="KW-1133">Transmembrane helix</keyword>
<keyword evidence="1" id="KW-0812">Transmembrane</keyword>